<accession>A0A1H8ZJE7</accession>
<dbReference type="EMBL" id="FOFS01000001">
    <property type="protein sequence ID" value="SEP63828.1"/>
    <property type="molecule type" value="Genomic_DNA"/>
</dbReference>
<evidence type="ECO:0000313" key="3">
    <source>
        <dbReference type="Proteomes" id="UP000199233"/>
    </source>
</evidence>
<feature type="compositionally biased region" description="Low complexity" evidence="1">
    <location>
        <begin position="723"/>
        <end position="734"/>
    </location>
</feature>
<proteinExistence type="predicted"/>
<evidence type="ECO:0000313" key="2">
    <source>
        <dbReference type="EMBL" id="SEP63828.1"/>
    </source>
</evidence>
<name>A0A1H8ZJE7_9GAMM</name>
<dbReference type="InterPro" id="IPR006521">
    <property type="entry name" value="Tail_protein_I"/>
</dbReference>
<dbReference type="RefSeq" id="WP_093280528.1">
    <property type="nucleotide sequence ID" value="NZ_FOFS01000001.1"/>
</dbReference>
<reference evidence="2 3" key="1">
    <citation type="submission" date="2016-10" db="EMBL/GenBank/DDBJ databases">
        <authorList>
            <person name="de Groot N.N."/>
        </authorList>
    </citation>
    <scope>NUCLEOTIDE SEQUENCE [LARGE SCALE GENOMIC DNA]</scope>
    <source>
        <strain evidence="2 3">DSM 25927</strain>
    </source>
</reference>
<sequence>MRLTPAAGELLMRERVQWLRCGFDDAALSEDIVTLAPQTQAALSSADPAPYLDGYAGLAFDRHCRLYHVQREARTLEVLLWGKRTALNVHGDKPQAYRLQSSASTAGDFAGAGALPQAPQALVCDDSDYLYLSDDQPQSVDGRSFYALWRIDSWQHEVVQRCELPAKVLDLCYADGLVYALLDADASGAQSVWTFSACAAPQRLHWPALAEAQRLEVALRENAAPLLLALCRAGRADAYLIAQADALLKLPLPYAGDLLLDGFDARYGWRLISARRPGEDFLCWRLQQRQLSPLPALQAPNYDGRGIARSPDGRVAYWSARGLRHAAPARARYLESGRVYGFALDCGHEQNEWGRLRIEACMPAGTRIRFYALSRDDLDYHDALSRKPPAGETLSAIELEAQTPLVSRLDWQLAGAAQELFAAATPQPLRLQPAAGFAWYDAPIMAPPGRYLWLMFELQGSLSQTPRLRSARIEYPRHQLLRQLPRTLWREPQAADFLARYLMPSAAMLQDWGEVSAQRHRLLDPRIAPPEALDWLGSLLGLVMDPCWPERAKRRMLREASALFAIRGTPAALQRMVEIFSGGEVLIIEKFRLRQGGVYGNAQARSAGAVLGAGFRVGGSLASEAPAGIDAQASAGDFAEFAHRFSITVVADLSDEQLRALRKLIETHKPAHTMFDLCTAATGARVGLGLHSDLAAVIGHSSGFSPLILDEAVLGRGYRLGRPAPQSAPDAAAPGQWQRQGDAT</sequence>
<organism evidence="2 3">
    <name type="scientific">Solimonas aquatica</name>
    <dbReference type="NCBI Taxonomy" id="489703"/>
    <lineage>
        <taxon>Bacteria</taxon>
        <taxon>Pseudomonadati</taxon>
        <taxon>Pseudomonadota</taxon>
        <taxon>Gammaproteobacteria</taxon>
        <taxon>Nevskiales</taxon>
        <taxon>Nevskiaceae</taxon>
        <taxon>Solimonas</taxon>
    </lineage>
</organism>
<dbReference type="Proteomes" id="UP000199233">
    <property type="component" value="Unassembled WGS sequence"/>
</dbReference>
<dbReference type="OrthoDB" id="370073at2"/>
<dbReference type="Pfam" id="PF09684">
    <property type="entry name" value="Tail_P2_I"/>
    <property type="match status" value="1"/>
</dbReference>
<gene>
    <name evidence="2" type="ORF">SAMN04488038_10141</name>
</gene>
<keyword evidence="3" id="KW-1185">Reference proteome</keyword>
<dbReference type="AlphaFoldDB" id="A0A1H8ZJE7"/>
<protein>
    <submittedName>
        <fullName evidence="2">Phage tail protein domain-containing protein</fullName>
    </submittedName>
</protein>
<feature type="region of interest" description="Disordered" evidence="1">
    <location>
        <begin position="720"/>
        <end position="744"/>
    </location>
</feature>
<evidence type="ECO:0000256" key="1">
    <source>
        <dbReference type="SAM" id="MobiDB-lite"/>
    </source>
</evidence>
<dbReference type="STRING" id="489703.SAMN04488038_10141"/>